<reference evidence="7" key="1">
    <citation type="journal article" date="2013" name="Nature">
        <title>Draft genome of the wheat A-genome progenitor Triticum urartu.</title>
        <authorList>
            <person name="Ling H.Q."/>
            <person name="Zhao S."/>
            <person name="Liu D."/>
            <person name="Wang J."/>
            <person name="Sun H."/>
            <person name="Zhang C."/>
            <person name="Fan H."/>
            <person name="Li D."/>
            <person name="Dong L."/>
            <person name="Tao Y."/>
            <person name="Gao C."/>
            <person name="Wu H."/>
            <person name="Li Y."/>
            <person name="Cui Y."/>
            <person name="Guo X."/>
            <person name="Zheng S."/>
            <person name="Wang B."/>
            <person name="Yu K."/>
            <person name="Liang Q."/>
            <person name="Yang W."/>
            <person name="Lou X."/>
            <person name="Chen J."/>
            <person name="Feng M."/>
            <person name="Jian J."/>
            <person name="Zhang X."/>
            <person name="Luo G."/>
            <person name="Jiang Y."/>
            <person name="Liu J."/>
            <person name="Wang Z."/>
            <person name="Sha Y."/>
            <person name="Zhang B."/>
            <person name="Wu H."/>
            <person name="Tang D."/>
            <person name="Shen Q."/>
            <person name="Xue P."/>
            <person name="Zou S."/>
            <person name="Wang X."/>
            <person name="Liu X."/>
            <person name="Wang F."/>
            <person name="Yang Y."/>
            <person name="An X."/>
            <person name="Dong Z."/>
            <person name="Zhang K."/>
            <person name="Zhang X."/>
            <person name="Luo M.C."/>
            <person name="Dvorak J."/>
            <person name="Tong Y."/>
            <person name="Wang J."/>
            <person name="Yang H."/>
            <person name="Li Z."/>
            <person name="Wang D."/>
            <person name="Zhang A."/>
            <person name="Wang J."/>
        </authorList>
    </citation>
    <scope>NUCLEOTIDE SEQUENCE</scope>
</reference>
<proteinExistence type="inferred from homology"/>
<comment type="similarity">
    <text evidence="2">Belongs to the plant tobamovirus multiplication TOM1 protein family.</text>
</comment>
<dbReference type="PANTHER" id="PTHR31142:SF7">
    <property type="entry name" value="OS02G0683900 PROTEIN"/>
    <property type="match status" value="1"/>
</dbReference>
<comment type="subcellular location">
    <subcellularLocation>
        <location evidence="1">Vacuole membrane</location>
        <topology evidence="1">Multi-pass membrane protein</topology>
    </subcellularLocation>
</comment>
<evidence type="ECO:0000256" key="2">
    <source>
        <dbReference type="ARBA" id="ARBA00006779"/>
    </source>
</evidence>
<dbReference type="GO" id="GO:0005774">
    <property type="term" value="C:vacuolar membrane"/>
    <property type="evidence" value="ECO:0007669"/>
    <property type="project" value="UniProtKB-SubCell"/>
</dbReference>
<dbReference type="EMBL" id="KD199531">
    <property type="protein sequence ID" value="EMS53060.1"/>
    <property type="molecule type" value="Genomic_DNA"/>
</dbReference>
<evidence type="ECO:0000259" key="6">
    <source>
        <dbReference type="Pfam" id="PF06454"/>
    </source>
</evidence>
<gene>
    <name evidence="7" type="ORF">TRIUR3_16849</name>
</gene>
<evidence type="ECO:0000313" key="7">
    <source>
        <dbReference type="EMBL" id="EMS53060.1"/>
    </source>
</evidence>
<dbReference type="eggNOG" id="ENOG502QQMF">
    <property type="taxonomic scope" value="Eukaryota"/>
</dbReference>
<dbReference type="OMA" id="ANWWRDI"/>
<feature type="domain" description="THH1/TOM1/TOM3" evidence="6">
    <location>
        <begin position="70"/>
        <end position="283"/>
    </location>
</feature>
<dbReference type="Pfam" id="PF06454">
    <property type="entry name" value="THH1_TOM1-3_dom"/>
    <property type="match status" value="1"/>
</dbReference>
<keyword evidence="5" id="KW-0472">Membrane</keyword>
<sequence length="341" mass="38739">MEQEGACGCWFFCVLQRVHVVHVRVGSWSRQEAKENNTRENRSSNDSCSLVTKTGLTSRKWLLHMKVTYLLVLIQVARIQHRVPEYGWTTQKVFQFLNFLVNGARCSIFAFRRQVQLVNPQIFQHVILDLPGLAFFTTYAMLALFWAEISYQARGLDTDGLRSGFYTINGVVYAMQVLVWVLLWLNPNSSMLVLSKLFIAGLSFSAALGFLLYGGRLFLMLKRFPIESKGRQQKLSEVGRVAAICSCCFLARCVMMCFAAFNKDADLDVLDHPILNFIYYLVSCRNRSFGSCPVHSAEDPFEAKARTLPSPQQRLEIKAVSPSELKYREVAANIAECDPKT</sequence>
<dbReference type="STRING" id="4572.M7ZL72"/>
<dbReference type="PANTHER" id="PTHR31142">
    <property type="entry name" value="TOBAMOVIRUS MULTIPLICATION PROTEIN 1-LIKE ISOFORM X1"/>
    <property type="match status" value="1"/>
</dbReference>
<name>M7ZL72_TRIUA</name>
<evidence type="ECO:0000256" key="1">
    <source>
        <dbReference type="ARBA" id="ARBA00004128"/>
    </source>
</evidence>
<keyword evidence="3" id="KW-0812">Transmembrane</keyword>
<dbReference type="InterPro" id="IPR040226">
    <property type="entry name" value="THH1/TOM1/TOM3"/>
</dbReference>
<accession>M7ZL72</accession>
<organism evidence="7">
    <name type="scientific">Triticum urartu</name>
    <name type="common">Red wild einkorn</name>
    <name type="synonym">Crithodium urartu</name>
    <dbReference type="NCBI Taxonomy" id="4572"/>
    <lineage>
        <taxon>Eukaryota</taxon>
        <taxon>Viridiplantae</taxon>
        <taxon>Streptophyta</taxon>
        <taxon>Embryophyta</taxon>
        <taxon>Tracheophyta</taxon>
        <taxon>Spermatophyta</taxon>
        <taxon>Magnoliopsida</taxon>
        <taxon>Liliopsida</taxon>
        <taxon>Poales</taxon>
        <taxon>Poaceae</taxon>
        <taxon>BOP clade</taxon>
        <taxon>Pooideae</taxon>
        <taxon>Triticodae</taxon>
        <taxon>Triticeae</taxon>
        <taxon>Triticinae</taxon>
        <taxon>Triticum</taxon>
    </lineage>
</organism>
<evidence type="ECO:0000256" key="4">
    <source>
        <dbReference type="ARBA" id="ARBA00022989"/>
    </source>
</evidence>
<dbReference type="AlphaFoldDB" id="M7ZL72"/>
<evidence type="ECO:0000256" key="3">
    <source>
        <dbReference type="ARBA" id="ARBA00022692"/>
    </source>
</evidence>
<evidence type="ECO:0000256" key="5">
    <source>
        <dbReference type="ARBA" id="ARBA00023136"/>
    </source>
</evidence>
<protein>
    <recommendedName>
        <fullName evidence="6">THH1/TOM1/TOM3 domain-containing protein</fullName>
    </recommendedName>
</protein>
<dbReference type="InterPro" id="IPR009457">
    <property type="entry name" value="THH1/TOM1/TOM3_dom"/>
</dbReference>
<keyword evidence="4" id="KW-1133">Transmembrane helix</keyword>